<feature type="domain" description="Fido" evidence="2">
    <location>
        <begin position="98"/>
        <end position="231"/>
    </location>
</feature>
<dbReference type="OrthoDB" id="9807853at2"/>
<protein>
    <recommendedName>
        <fullName evidence="2">Fido domain-containing protein</fullName>
    </recommendedName>
</protein>
<dbReference type="Proteomes" id="UP000472580">
    <property type="component" value="Unassembled WGS sequence"/>
</dbReference>
<gene>
    <name evidence="3" type="ORF">E5987_11375</name>
</gene>
<dbReference type="AlphaFoldDB" id="A0A6L6YK52"/>
<dbReference type="EMBL" id="WSRP01000046">
    <property type="protein sequence ID" value="MVX57784.1"/>
    <property type="molecule type" value="Genomic_DNA"/>
</dbReference>
<name>A0A6L6YK52_9BURK</name>
<sequence>MKQHLNGIYWKSNSFKFELPYIGDTLKSCCIFRKNIVEITWNSMRSLENNPTTLPQTATILSGQSVGGISIFDLMQVKNYADGAKLLLALLQQKKFDLSTSTACAIHKFVGKEDALEWGVIRNKDVSLHNISFVPPTQNLSRIIEDGLKYLKTEIHNPVERAIGVFLFLARNQPFYDANKRTASLMMNGSLMNDGYFPITVLNKNSEQFHEKLGQFYESGNANPMFEFFSMTINELYTKKQRTDFQKRDPEK</sequence>
<proteinExistence type="predicted"/>
<feature type="site" description="Important for autoinhibition of adenylyltransferase activity" evidence="1">
    <location>
        <position position="48"/>
    </location>
</feature>
<comment type="caution">
    <text evidence="3">The sequence shown here is derived from an EMBL/GenBank/DDBJ whole genome shotgun (WGS) entry which is preliminary data.</text>
</comment>
<reference evidence="3 4" key="1">
    <citation type="submission" date="2019-12" db="EMBL/GenBank/DDBJ databases">
        <title>Microbes associate with the intestines of laboratory mice.</title>
        <authorList>
            <person name="Navarre W."/>
            <person name="Wong E."/>
        </authorList>
    </citation>
    <scope>NUCLEOTIDE SEQUENCE [LARGE SCALE GENOMIC DNA]</scope>
    <source>
        <strain evidence="3 4">NM82_D38</strain>
    </source>
</reference>
<organism evidence="3 4">
    <name type="scientific">Parasutterella muris</name>
    <dbReference type="NCBI Taxonomy" id="2565572"/>
    <lineage>
        <taxon>Bacteria</taxon>
        <taxon>Pseudomonadati</taxon>
        <taxon>Pseudomonadota</taxon>
        <taxon>Betaproteobacteria</taxon>
        <taxon>Burkholderiales</taxon>
        <taxon>Sutterellaceae</taxon>
        <taxon>Parasutterella</taxon>
    </lineage>
</organism>
<dbReference type="InterPro" id="IPR003812">
    <property type="entry name" value="Fido"/>
</dbReference>
<dbReference type="SUPFAM" id="SSF140931">
    <property type="entry name" value="Fic-like"/>
    <property type="match status" value="1"/>
</dbReference>
<dbReference type="PROSITE" id="PS51459">
    <property type="entry name" value="FIDO"/>
    <property type="match status" value="1"/>
</dbReference>
<evidence type="ECO:0000259" key="2">
    <source>
        <dbReference type="PROSITE" id="PS51459"/>
    </source>
</evidence>
<dbReference type="Pfam" id="PF02661">
    <property type="entry name" value="Fic"/>
    <property type="match status" value="1"/>
</dbReference>
<dbReference type="PANTHER" id="PTHR13504:SF38">
    <property type="entry name" value="FIDO DOMAIN-CONTAINING PROTEIN"/>
    <property type="match status" value="1"/>
</dbReference>
<dbReference type="RefSeq" id="WP_160336199.1">
    <property type="nucleotide sequence ID" value="NZ_CALPCV010000014.1"/>
</dbReference>
<dbReference type="InterPro" id="IPR040198">
    <property type="entry name" value="Fido_containing"/>
</dbReference>
<accession>A0A6L6YK52</accession>
<evidence type="ECO:0000313" key="3">
    <source>
        <dbReference type="EMBL" id="MVX57784.1"/>
    </source>
</evidence>
<evidence type="ECO:0000256" key="1">
    <source>
        <dbReference type="PIRSR" id="PIRSR640198-3"/>
    </source>
</evidence>
<dbReference type="PANTHER" id="PTHR13504">
    <property type="entry name" value="FIDO DOMAIN-CONTAINING PROTEIN DDB_G0283145"/>
    <property type="match status" value="1"/>
</dbReference>
<dbReference type="InterPro" id="IPR036597">
    <property type="entry name" value="Fido-like_dom_sf"/>
</dbReference>
<evidence type="ECO:0000313" key="4">
    <source>
        <dbReference type="Proteomes" id="UP000472580"/>
    </source>
</evidence>
<dbReference type="Gene3D" id="1.10.3290.10">
    <property type="entry name" value="Fido-like domain"/>
    <property type="match status" value="1"/>
</dbReference>
<keyword evidence="4" id="KW-1185">Reference proteome</keyword>